<protein>
    <recommendedName>
        <fullName evidence="3">DDE-1 domain-containing protein</fullName>
    </recommendedName>
</protein>
<name>A0A225X1F5_9STRA</name>
<dbReference type="Proteomes" id="UP000198211">
    <property type="component" value="Unassembled WGS sequence"/>
</dbReference>
<evidence type="ECO:0000313" key="1">
    <source>
        <dbReference type="EMBL" id="OWZ23563.1"/>
    </source>
</evidence>
<keyword evidence="2" id="KW-1185">Reference proteome</keyword>
<accession>A0A225X1F5</accession>
<dbReference type="EMBL" id="NBNE01000056">
    <property type="protein sequence ID" value="OWZ23563.1"/>
    <property type="molecule type" value="Genomic_DNA"/>
</dbReference>
<organism evidence="1 2">
    <name type="scientific">Phytophthora megakarya</name>
    <dbReference type="NCBI Taxonomy" id="4795"/>
    <lineage>
        <taxon>Eukaryota</taxon>
        <taxon>Sar</taxon>
        <taxon>Stramenopiles</taxon>
        <taxon>Oomycota</taxon>
        <taxon>Peronosporomycetes</taxon>
        <taxon>Peronosporales</taxon>
        <taxon>Peronosporaceae</taxon>
        <taxon>Phytophthora</taxon>
    </lineage>
</organism>
<proteinExistence type="predicted"/>
<sequence length="85" mass="9349">MKAFKNQVTNAYLQYHIDHPFPANPREKIAVMSRIVAEAWDAIPAKVIVNGFIKAGLIPIGPRDSSAPFRAPQMSASDVLLVCDE</sequence>
<dbReference type="AlphaFoldDB" id="A0A225X1F5"/>
<reference evidence="2" key="1">
    <citation type="submission" date="2017-03" db="EMBL/GenBank/DDBJ databases">
        <title>Phytopthora megakarya and P. palmivora, two closely related causual agents of cacao black pod achieved similar genome size and gene model numbers by different mechanisms.</title>
        <authorList>
            <person name="Ali S."/>
            <person name="Shao J."/>
            <person name="Larry D.J."/>
            <person name="Kronmiller B."/>
            <person name="Shen D."/>
            <person name="Strem M.D."/>
            <person name="Melnick R.L."/>
            <person name="Guiltinan M.J."/>
            <person name="Tyler B.M."/>
            <person name="Meinhardt L.W."/>
            <person name="Bailey B.A."/>
        </authorList>
    </citation>
    <scope>NUCLEOTIDE SEQUENCE [LARGE SCALE GENOMIC DNA]</scope>
    <source>
        <strain evidence="2">zdho120</strain>
    </source>
</reference>
<comment type="caution">
    <text evidence="1">The sequence shown here is derived from an EMBL/GenBank/DDBJ whole genome shotgun (WGS) entry which is preliminary data.</text>
</comment>
<dbReference type="OrthoDB" id="108652at2759"/>
<gene>
    <name evidence="1" type="ORF">PHMEG_0001545</name>
</gene>
<evidence type="ECO:0000313" key="2">
    <source>
        <dbReference type="Proteomes" id="UP000198211"/>
    </source>
</evidence>
<evidence type="ECO:0008006" key="3">
    <source>
        <dbReference type="Google" id="ProtNLM"/>
    </source>
</evidence>